<keyword evidence="12" id="KW-1185">Reference proteome</keyword>
<keyword evidence="5" id="KW-0808">Transferase</keyword>
<dbReference type="Gene3D" id="3.10.520.10">
    <property type="entry name" value="ApbE-like domains"/>
    <property type="match status" value="1"/>
</dbReference>
<name>A0A7M2YVB5_9ACTN</name>
<dbReference type="GO" id="GO:0046872">
    <property type="term" value="F:metal ion binding"/>
    <property type="evidence" value="ECO:0007669"/>
    <property type="project" value="UniProtKB-KW"/>
</dbReference>
<keyword evidence="11" id="KW-0449">Lipoprotein</keyword>
<keyword evidence="4" id="KW-0285">Flavoprotein</keyword>
<accession>A0A7M2YVB5</accession>
<dbReference type="EC" id="2.7.1.180" evidence="2"/>
<dbReference type="Pfam" id="PF02424">
    <property type="entry name" value="ApbE"/>
    <property type="match status" value="1"/>
</dbReference>
<evidence type="ECO:0000256" key="5">
    <source>
        <dbReference type="ARBA" id="ARBA00022679"/>
    </source>
</evidence>
<reference evidence="12" key="2">
    <citation type="journal article" date="2019" name="MicrobiologyOpen">
        <title>High-quality draft genome sequence of Gaiella occulta isolated from a 150 meter deep mineral water borehole and comparison with the genome sequences of other deep-branching lineages of the phylum Actinobacteria.</title>
        <authorList>
            <person name="Severino R."/>
            <person name="Froufe H.J.C."/>
            <person name="Barroso C."/>
            <person name="Albuquerque L."/>
            <person name="Lobo-da-Cunha A."/>
            <person name="da Costa M.S."/>
            <person name="Egas C."/>
        </authorList>
    </citation>
    <scope>NUCLEOTIDE SEQUENCE [LARGE SCALE GENOMIC DNA]</scope>
    <source>
        <strain evidence="12">F2-233</strain>
    </source>
</reference>
<dbReference type="PANTHER" id="PTHR30040:SF2">
    <property type="entry name" value="FAD:PROTEIN FMN TRANSFERASE"/>
    <property type="match status" value="1"/>
</dbReference>
<dbReference type="EMBL" id="QQZY01000006">
    <property type="protein sequence ID" value="RDI73814.1"/>
    <property type="molecule type" value="Genomic_DNA"/>
</dbReference>
<keyword evidence="8" id="KW-0460">Magnesium</keyword>
<keyword evidence="6" id="KW-0479">Metal-binding</keyword>
<dbReference type="RefSeq" id="WP_181813637.1">
    <property type="nucleotide sequence ID" value="NZ_QQZY01000006.1"/>
</dbReference>
<proteinExistence type="predicted"/>
<dbReference type="PANTHER" id="PTHR30040">
    <property type="entry name" value="THIAMINE BIOSYNTHESIS LIPOPROTEIN APBE"/>
    <property type="match status" value="1"/>
</dbReference>
<dbReference type="InterPro" id="IPR003374">
    <property type="entry name" value="ApbE-like_sf"/>
</dbReference>
<protein>
    <recommendedName>
        <fullName evidence="3">FAD:protein FMN transferase</fullName>
        <ecNumber evidence="2">2.7.1.180</ecNumber>
    </recommendedName>
    <alternativeName>
        <fullName evidence="9">Flavin transferase</fullName>
    </alternativeName>
</protein>
<dbReference type="SUPFAM" id="SSF143631">
    <property type="entry name" value="ApbE-like"/>
    <property type="match status" value="1"/>
</dbReference>
<evidence type="ECO:0000256" key="8">
    <source>
        <dbReference type="ARBA" id="ARBA00022842"/>
    </source>
</evidence>
<dbReference type="InterPro" id="IPR024932">
    <property type="entry name" value="ApbE"/>
</dbReference>
<evidence type="ECO:0000256" key="2">
    <source>
        <dbReference type="ARBA" id="ARBA00011955"/>
    </source>
</evidence>
<reference evidence="11 12" key="1">
    <citation type="submission" date="2018-07" db="EMBL/GenBank/DDBJ databases">
        <title>High-quality-draft genome sequence of Gaiella occulta.</title>
        <authorList>
            <person name="Severino R."/>
            <person name="Froufe H.J.C."/>
            <person name="Rainey F.A."/>
            <person name="Barroso C."/>
            <person name="Albuquerque L."/>
            <person name="Lobo-Da-Cunha A."/>
            <person name="Da Costa M.S."/>
            <person name="Egas C."/>
        </authorList>
    </citation>
    <scope>NUCLEOTIDE SEQUENCE [LARGE SCALE GENOMIC DNA]</scope>
    <source>
        <strain evidence="11 12">F2-233</strain>
    </source>
</reference>
<gene>
    <name evidence="11" type="ORF">Gocc_2378</name>
</gene>
<dbReference type="AlphaFoldDB" id="A0A7M2YVB5"/>
<evidence type="ECO:0000256" key="9">
    <source>
        <dbReference type="ARBA" id="ARBA00031306"/>
    </source>
</evidence>
<evidence type="ECO:0000256" key="3">
    <source>
        <dbReference type="ARBA" id="ARBA00016337"/>
    </source>
</evidence>
<comment type="catalytic activity">
    <reaction evidence="10">
        <text>L-threonyl-[protein] + FAD = FMN-L-threonyl-[protein] + AMP + H(+)</text>
        <dbReference type="Rhea" id="RHEA:36847"/>
        <dbReference type="Rhea" id="RHEA-COMP:11060"/>
        <dbReference type="Rhea" id="RHEA-COMP:11061"/>
        <dbReference type="ChEBI" id="CHEBI:15378"/>
        <dbReference type="ChEBI" id="CHEBI:30013"/>
        <dbReference type="ChEBI" id="CHEBI:57692"/>
        <dbReference type="ChEBI" id="CHEBI:74257"/>
        <dbReference type="ChEBI" id="CHEBI:456215"/>
        <dbReference type="EC" id="2.7.1.180"/>
    </reaction>
</comment>
<comment type="cofactor">
    <cofactor evidence="1">
        <name>Mg(2+)</name>
        <dbReference type="ChEBI" id="CHEBI:18420"/>
    </cofactor>
</comment>
<evidence type="ECO:0000256" key="6">
    <source>
        <dbReference type="ARBA" id="ARBA00022723"/>
    </source>
</evidence>
<evidence type="ECO:0000256" key="4">
    <source>
        <dbReference type="ARBA" id="ARBA00022630"/>
    </source>
</evidence>
<evidence type="ECO:0000313" key="12">
    <source>
        <dbReference type="Proteomes" id="UP000254134"/>
    </source>
</evidence>
<evidence type="ECO:0000313" key="11">
    <source>
        <dbReference type="EMBL" id="RDI73814.1"/>
    </source>
</evidence>
<sequence length="274" mass="28682">MQRRVFPAMGTDVELLLDAPAGERATRALERAGEEFERLEQLMSRFRAGSELSRLNRDGRIERASHDLVRVVELALEAREATGGLFDPTVHDAVVAAGYDRPFAVLPRDAAAAAGSDVRCGGDVYVDGLTIELGPGTRLDLGGIGKGYAVDRAAELLAVAGPCLVNAGGDLAVRGGAWPVGVCEGLTLELTRGAIATSGRDRRRWRRSGVDMHHLIDPFTGRPAESGLLRVTVVAGSAAEAEVLAKAAFLGAEPDVPRVLVSAGGRTVLAGGLA</sequence>
<dbReference type="Proteomes" id="UP000254134">
    <property type="component" value="Unassembled WGS sequence"/>
</dbReference>
<evidence type="ECO:0000256" key="1">
    <source>
        <dbReference type="ARBA" id="ARBA00001946"/>
    </source>
</evidence>
<keyword evidence="7" id="KW-0274">FAD</keyword>
<comment type="caution">
    <text evidence="11">The sequence shown here is derived from an EMBL/GenBank/DDBJ whole genome shotgun (WGS) entry which is preliminary data.</text>
</comment>
<evidence type="ECO:0000256" key="7">
    <source>
        <dbReference type="ARBA" id="ARBA00022827"/>
    </source>
</evidence>
<evidence type="ECO:0000256" key="10">
    <source>
        <dbReference type="ARBA" id="ARBA00048540"/>
    </source>
</evidence>
<dbReference type="GO" id="GO:0016740">
    <property type="term" value="F:transferase activity"/>
    <property type="evidence" value="ECO:0007669"/>
    <property type="project" value="UniProtKB-KW"/>
</dbReference>
<organism evidence="11 12">
    <name type="scientific">Gaiella occulta</name>
    <dbReference type="NCBI Taxonomy" id="1002870"/>
    <lineage>
        <taxon>Bacteria</taxon>
        <taxon>Bacillati</taxon>
        <taxon>Actinomycetota</taxon>
        <taxon>Thermoleophilia</taxon>
        <taxon>Gaiellales</taxon>
        <taxon>Gaiellaceae</taxon>
        <taxon>Gaiella</taxon>
    </lineage>
</organism>